<feature type="non-terminal residue" evidence="1">
    <location>
        <position position="1"/>
    </location>
</feature>
<reference evidence="1" key="1">
    <citation type="journal article" date="2014" name="Front. Microbiol.">
        <title>High frequency of phylogenetically diverse reductive dehalogenase-homologous genes in deep subseafloor sedimentary metagenomes.</title>
        <authorList>
            <person name="Kawai M."/>
            <person name="Futagami T."/>
            <person name="Toyoda A."/>
            <person name="Takaki Y."/>
            <person name="Nishi S."/>
            <person name="Hori S."/>
            <person name="Arai W."/>
            <person name="Tsubouchi T."/>
            <person name="Morono Y."/>
            <person name="Uchiyama I."/>
            <person name="Ito T."/>
            <person name="Fujiyama A."/>
            <person name="Inagaki F."/>
            <person name="Takami H."/>
        </authorList>
    </citation>
    <scope>NUCLEOTIDE SEQUENCE</scope>
    <source>
        <strain evidence="1">Expedition CK06-06</strain>
    </source>
</reference>
<proteinExistence type="predicted"/>
<dbReference type="AlphaFoldDB" id="X1V3A4"/>
<accession>X1V3A4</accession>
<organism evidence="1">
    <name type="scientific">marine sediment metagenome</name>
    <dbReference type="NCBI Taxonomy" id="412755"/>
    <lineage>
        <taxon>unclassified sequences</taxon>
        <taxon>metagenomes</taxon>
        <taxon>ecological metagenomes</taxon>
    </lineage>
</organism>
<sequence>LLFSFTANDGTGDINVLCAGRIAENVMGITAEKAAGIAVDSVKAPYFYLKNKNFEYSEQIIEGKVKKNPFLDSLEIVAEKISKINFRDSTKTIVNQTLSE</sequence>
<protein>
    <submittedName>
        <fullName evidence="1">Uncharacterized protein</fullName>
    </submittedName>
</protein>
<dbReference type="InterPro" id="IPR012340">
    <property type="entry name" value="NA-bd_OB-fold"/>
</dbReference>
<comment type="caution">
    <text evidence="1">The sequence shown here is derived from an EMBL/GenBank/DDBJ whole genome shotgun (WGS) entry which is preliminary data.</text>
</comment>
<dbReference type="EMBL" id="BARW01036025">
    <property type="protein sequence ID" value="GAJ24243.1"/>
    <property type="molecule type" value="Genomic_DNA"/>
</dbReference>
<dbReference type="SUPFAM" id="SSF50249">
    <property type="entry name" value="Nucleic acid-binding proteins"/>
    <property type="match status" value="1"/>
</dbReference>
<gene>
    <name evidence="1" type="ORF">S12H4_56041</name>
</gene>
<name>X1V3A4_9ZZZZ</name>
<evidence type="ECO:0000313" key="1">
    <source>
        <dbReference type="EMBL" id="GAJ24243.1"/>
    </source>
</evidence>